<accession>A0A9P8TIY6</accession>
<protein>
    <submittedName>
        <fullName evidence="1">Uncharacterized protein</fullName>
    </submittedName>
</protein>
<evidence type="ECO:0000313" key="1">
    <source>
        <dbReference type="EMBL" id="KAH3680360.1"/>
    </source>
</evidence>
<dbReference type="AlphaFoldDB" id="A0A9P8TIY6"/>
<organism evidence="1 2">
    <name type="scientific">Wickerhamomyces pijperi</name>
    <name type="common">Yeast</name>
    <name type="synonym">Pichia pijperi</name>
    <dbReference type="NCBI Taxonomy" id="599730"/>
    <lineage>
        <taxon>Eukaryota</taxon>
        <taxon>Fungi</taxon>
        <taxon>Dikarya</taxon>
        <taxon>Ascomycota</taxon>
        <taxon>Saccharomycotina</taxon>
        <taxon>Saccharomycetes</taxon>
        <taxon>Phaffomycetales</taxon>
        <taxon>Wickerhamomycetaceae</taxon>
        <taxon>Wickerhamomyces</taxon>
    </lineage>
</organism>
<sequence>MLAFYTAMNLAYFNSAVHVFYGIKTSPEIANNGSIVVQFGIFNTILVNVDPNSKNHHNTIGGCKYGEVNPTNNITDKTHQWSTESLANIEADVHNCGLVL</sequence>
<proteinExistence type="predicted"/>
<gene>
    <name evidence="1" type="ORF">WICPIJ_008319</name>
</gene>
<comment type="caution">
    <text evidence="1">The sequence shown here is derived from an EMBL/GenBank/DDBJ whole genome shotgun (WGS) entry which is preliminary data.</text>
</comment>
<reference evidence="1" key="1">
    <citation type="journal article" date="2021" name="Open Biol.">
        <title>Shared evolutionary footprints suggest mitochondrial oxidative damage underlies multiple complex I losses in fungi.</title>
        <authorList>
            <person name="Schikora-Tamarit M.A."/>
            <person name="Marcet-Houben M."/>
            <person name="Nosek J."/>
            <person name="Gabaldon T."/>
        </authorList>
    </citation>
    <scope>NUCLEOTIDE SEQUENCE</scope>
    <source>
        <strain evidence="1">CBS2887</strain>
    </source>
</reference>
<dbReference type="Proteomes" id="UP000774326">
    <property type="component" value="Unassembled WGS sequence"/>
</dbReference>
<evidence type="ECO:0000313" key="2">
    <source>
        <dbReference type="Proteomes" id="UP000774326"/>
    </source>
</evidence>
<name>A0A9P8TIY6_WICPI</name>
<dbReference type="EMBL" id="JAEUBG010004746">
    <property type="protein sequence ID" value="KAH3680360.1"/>
    <property type="molecule type" value="Genomic_DNA"/>
</dbReference>
<keyword evidence="2" id="KW-1185">Reference proteome</keyword>
<reference evidence="1" key="2">
    <citation type="submission" date="2021-01" db="EMBL/GenBank/DDBJ databases">
        <authorList>
            <person name="Schikora-Tamarit M.A."/>
        </authorList>
    </citation>
    <scope>NUCLEOTIDE SEQUENCE</scope>
    <source>
        <strain evidence="1">CBS2887</strain>
    </source>
</reference>